<keyword evidence="1" id="KW-1133">Transmembrane helix</keyword>
<feature type="transmembrane region" description="Helical" evidence="1">
    <location>
        <begin position="35"/>
        <end position="54"/>
    </location>
</feature>
<feature type="domain" description="HD-GYP" evidence="2">
    <location>
        <begin position="261"/>
        <end position="456"/>
    </location>
</feature>
<dbReference type="NCBIfam" id="TIGR00277">
    <property type="entry name" value="HDIG"/>
    <property type="match status" value="1"/>
</dbReference>
<keyword evidence="1" id="KW-0812">Transmembrane</keyword>
<proteinExistence type="predicted"/>
<gene>
    <name evidence="3" type="ORF">A2074_03320</name>
</gene>
<dbReference type="CDD" id="cd00077">
    <property type="entry name" value="HDc"/>
    <property type="match status" value="1"/>
</dbReference>
<protein>
    <recommendedName>
        <fullName evidence="2">HD-GYP domain-containing protein</fullName>
    </recommendedName>
</protein>
<dbReference type="SUPFAM" id="SSF109604">
    <property type="entry name" value="HD-domain/PDEase-like"/>
    <property type="match status" value="1"/>
</dbReference>
<feature type="transmembrane region" description="Helical" evidence="1">
    <location>
        <begin position="6"/>
        <end position="23"/>
    </location>
</feature>
<dbReference type="Gene3D" id="3.30.450.40">
    <property type="match status" value="1"/>
</dbReference>
<dbReference type="PANTHER" id="PTHR43155:SF2">
    <property type="entry name" value="CYCLIC DI-GMP PHOSPHODIESTERASE PA4108"/>
    <property type="match status" value="1"/>
</dbReference>
<sequence>MLDIAAHLITLILVLTGIGYISCHYRRISNEIRPTIMAILLGYALTNIFELFLAYTEQPIYHLLISYPNSVIPMLLIGGLLLSIQSSEREQLEIEQQRLIVLYNIGNRANNSLDVEEIARNTLSELLEATPYSGIALYLASKNQEYLELIWSEGLFKELDIDLSMIAAKEIYFTFSILNSDIISLSGPEFCEKLPLCTKLKLAGITNVLAAELSSNRNSIGILLFIANNDIAISDEQRSFIGSACRWLSTAINNANSVDDLRTAYFKIALSFSKAIEAKDPYTRGHSDRVATLASEFSSYLGLDKQQIEKVYIGGRLHDIGKIGIPGSILNKPGSLTEEEYDLIKEHTYKGLEIVQPINHYMNVTDIVVYHHECYDGSGYPMGLSGEKIPFLARIVSIADAFDAMTSDRAYRQAMSTEQALENIKKNKESQFDPLLADHFINMIEKKKINEDSVRITADELATLIGEVFSNAEEAAG</sequence>
<keyword evidence="1" id="KW-0472">Membrane</keyword>
<evidence type="ECO:0000313" key="4">
    <source>
        <dbReference type="Proteomes" id="UP000178086"/>
    </source>
</evidence>
<evidence type="ECO:0000313" key="3">
    <source>
        <dbReference type="EMBL" id="OFW33549.1"/>
    </source>
</evidence>
<reference evidence="3 4" key="1">
    <citation type="journal article" date="2016" name="Nat. Commun.">
        <title>Thousands of microbial genomes shed light on interconnected biogeochemical processes in an aquifer system.</title>
        <authorList>
            <person name="Anantharaman K."/>
            <person name="Brown C.T."/>
            <person name="Hug L.A."/>
            <person name="Sharon I."/>
            <person name="Castelle C.J."/>
            <person name="Probst A.J."/>
            <person name="Thomas B.C."/>
            <person name="Singh A."/>
            <person name="Wilkins M.J."/>
            <person name="Karaoz U."/>
            <person name="Brodie E.L."/>
            <person name="Williams K.H."/>
            <person name="Hubbard S.S."/>
            <person name="Banfield J.F."/>
        </authorList>
    </citation>
    <scope>NUCLEOTIDE SEQUENCE [LARGE SCALE GENOMIC DNA]</scope>
</reference>
<dbReference type="Pfam" id="PF13487">
    <property type="entry name" value="HD_5"/>
    <property type="match status" value="1"/>
</dbReference>
<dbReference type="InterPro" id="IPR037522">
    <property type="entry name" value="HD_GYP_dom"/>
</dbReference>
<accession>A0A1F2UKM0</accession>
<dbReference type="InterPro" id="IPR006675">
    <property type="entry name" value="HDIG_dom"/>
</dbReference>
<dbReference type="AlphaFoldDB" id="A0A1F2UKM0"/>
<dbReference type="PANTHER" id="PTHR43155">
    <property type="entry name" value="CYCLIC DI-GMP PHOSPHODIESTERASE PA4108-RELATED"/>
    <property type="match status" value="1"/>
</dbReference>
<evidence type="ECO:0000259" key="2">
    <source>
        <dbReference type="PROSITE" id="PS51832"/>
    </source>
</evidence>
<organism evidence="3 4">
    <name type="scientific">Candidatus Aquicultor primus</name>
    <dbReference type="NCBI Taxonomy" id="1797195"/>
    <lineage>
        <taxon>Bacteria</taxon>
        <taxon>Bacillati</taxon>
        <taxon>Actinomycetota</taxon>
        <taxon>Candidatus Aquicultoria</taxon>
        <taxon>Candidatus Aquicultorales</taxon>
        <taxon>Candidatus Aquicultoraceae</taxon>
        <taxon>Candidatus Aquicultor</taxon>
    </lineage>
</organism>
<comment type="caution">
    <text evidence="3">The sequence shown here is derived from an EMBL/GenBank/DDBJ whole genome shotgun (WGS) entry which is preliminary data.</text>
</comment>
<dbReference type="SUPFAM" id="SSF55781">
    <property type="entry name" value="GAF domain-like"/>
    <property type="match status" value="1"/>
</dbReference>
<dbReference type="Proteomes" id="UP000178086">
    <property type="component" value="Unassembled WGS sequence"/>
</dbReference>
<dbReference type="InterPro" id="IPR029016">
    <property type="entry name" value="GAF-like_dom_sf"/>
</dbReference>
<dbReference type="Gene3D" id="1.10.3210.10">
    <property type="entry name" value="Hypothetical protein af1432"/>
    <property type="match status" value="1"/>
</dbReference>
<dbReference type="PROSITE" id="PS51832">
    <property type="entry name" value="HD_GYP"/>
    <property type="match status" value="1"/>
</dbReference>
<evidence type="ECO:0000256" key="1">
    <source>
        <dbReference type="SAM" id="Phobius"/>
    </source>
</evidence>
<dbReference type="EMBL" id="MELI01000064">
    <property type="protein sequence ID" value="OFW33549.1"/>
    <property type="molecule type" value="Genomic_DNA"/>
</dbReference>
<dbReference type="InterPro" id="IPR003607">
    <property type="entry name" value="HD/PDEase_dom"/>
</dbReference>
<name>A0A1F2UKM0_9ACTN</name>
<dbReference type="SMART" id="SM00471">
    <property type="entry name" value="HDc"/>
    <property type="match status" value="1"/>
</dbReference>